<gene>
    <name evidence="3" type="ORF">LZC94_26850</name>
</gene>
<keyword evidence="2" id="KW-0732">Signal</keyword>
<protein>
    <submittedName>
        <fullName evidence="3">Uncharacterized protein</fullName>
    </submittedName>
</protein>
<dbReference type="RefSeq" id="WP_394821092.1">
    <property type="nucleotide sequence ID" value="NZ_CP089984.1"/>
</dbReference>
<feature type="signal peptide" evidence="2">
    <location>
        <begin position="1"/>
        <end position="19"/>
    </location>
</feature>
<feature type="chain" id="PRO_5046763833" evidence="2">
    <location>
        <begin position="20"/>
        <end position="338"/>
    </location>
</feature>
<dbReference type="Proteomes" id="UP001370348">
    <property type="component" value="Chromosome"/>
</dbReference>
<dbReference type="PROSITE" id="PS51257">
    <property type="entry name" value="PROKAR_LIPOPROTEIN"/>
    <property type="match status" value="1"/>
</dbReference>
<reference evidence="3 4" key="1">
    <citation type="submission" date="2021-12" db="EMBL/GenBank/DDBJ databases">
        <title>Discovery of the Pendulisporaceae a myxobacterial family with distinct sporulation behavior and unique specialized metabolism.</title>
        <authorList>
            <person name="Garcia R."/>
            <person name="Popoff A."/>
            <person name="Bader C.D."/>
            <person name="Loehr J."/>
            <person name="Walesch S."/>
            <person name="Walt C."/>
            <person name="Boldt J."/>
            <person name="Bunk B."/>
            <person name="Haeckl F.J.F.P.J."/>
            <person name="Gunesch A.P."/>
            <person name="Birkelbach J."/>
            <person name="Nuebel U."/>
            <person name="Pietschmann T."/>
            <person name="Bach T."/>
            <person name="Mueller R."/>
        </authorList>
    </citation>
    <scope>NUCLEOTIDE SEQUENCE [LARGE SCALE GENOMIC DNA]</scope>
    <source>
        <strain evidence="3 4">MSr11954</strain>
    </source>
</reference>
<organism evidence="3 4">
    <name type="scientific">Pendulispora albinea</name>
    <dbReference type="NCBI Taxonomy" id="2741071"/>
    <lineage>
        <taxon>Bacteria</taxon>
        <taxon>Pseudomonadati</taxon>
        <taxon>Myxococcota</taxon>
        <taxon>Myxococcia</taxon>
        <taxon>Myxococcales</taxon>
        <taxon>Sorangiineae</taxon>
        <taxon>Pendulisporaceae</taxon>
        <taxon>Pendulispora</taxon>
    </lineage>
</organism>
<feature type="region of interest" description="Disordered" evidence="1">
    <location>
        <begin position="222"/>
        <end position="278"/>
    </location>
</feature>
<evidence type="ECO:0000256" key="2">
    <source>
        <dbReference type="SAM" id="SignalP"/>
    </source>
</evidence>
<evidence type="ECO:0000313" key="4">
    <source>
        <dbReference type="Proteomes" id="UP001370348"/>
    </source>
</evidence>
<dbReference type="EMBL" id="CP089984">
    <property type="protein sequence ID" value="WXB11472.1"/>
    <property type="molecule type" value="Genomic_DNA"/>
</dbReference>
<evidence type="ECO:0000256" key="1">
    <source>
        <dbReference type="SAM" id="MobiDB-lite"/>
    </source>
</evidence>
<evidence type="ECO:0000313" key="3">
    <source>
        <dbReference type="EMBL" id="WXB11472.1"/>
    </source>
</evidence>
<proteinExistence type="predicted"/>
<feature type="compositionally biased region" description="Low complexity" evidence="1">
    <location>
        <begin position="240"/>
        <end position="265"/>
    </location>
</feature>
<sequence>MRLRSFHFFLLAISTTALLALAVACSTTSGGYLYYPTRGIQVRADSITQGKGCGTAPTQVYKYVAVVSDADGMVRAASLNDCFADAVFQQLAPSADGGFYNFYVDVYAFNAADYAKPQRALADGGAGGTVADVVAEIATGDGAADHRGDRHWAGRTLKLTWETDCAAVQEAGVEVIAVCKPLVNAGSNATIQLPTAAFPGTEGGFSCDSDTKKKGAFTLVRASLRGLKPPPPSGDGGTEDAGNTDAGDASADAGDAGADAGNTPDASPPPVLGAFEGTCPKPIVMDRVPAPADHVLDVELLQRPEDGGPPMSKGRAVCRASTKLYESVTAQCEPAPTP</sequence>
<accession>A0ABZ2LRB1</accession>
<name>A0ABZ2LRB1_9BACT</name>
<keyword evidence="4" id="KW-1185">Reference proteome</keyword>